<evidence type="ECO:0000313" key="2">
    <source>
        <dbReference type="Proteomes" id="UP000828390"/>
    </source>
</evidence>
<dbReference type="AlphaFoldDB" id="A0A9D4FTK1"/>
<sequence>MKLHQNKQILEGIYHTHLNGIILRARAQHVEHNEKYTKYFANIEKRRSEQKPVHKLVVNGEEITNRIQILEEQHEEIKQSLFADDSTYVLNDNSDSFNNLIESLTLFGMASGLKLNKRKCTVLRKGKWKHIIIFVKPPSSYEASARFIPDRQQSVPSKDTVKINLSARCNTSALIFECSSFTFDCRILNDGQFHFFLLSRQTVQKLYATL</sequence>
<reference evidence="1" key="1">
    <citation type="journal article" date="2019" name="bioRxiv">
        <title>The Genome of the Zebra Mussel, Dreissena polymorpha: A Resource for Invasive Species Research.</title>
        <authorList>
            <person name="McCartney M.A."/>
            <person name="Auch B."/>
            <person name="Kono T."/>
            <person name="Mallez S."/>
            <person name="Zhang Y."/>
            <person name="Obille A."/>
            <person name="Becker A."/>
            <person name="Abrahante J.E."/>
            <person name="Garbe J."/>
            <person name="Badalamenti J.P."/>
            <person name="Herman A."/>
            <person name="Mangelson H."/>
            <person name="Liachko I."/>
            <person name="Sullivan S."/>
            <person name="Sone E.D."/>
            <person name="Koren S."/>
            <person name="Silverstein K.A.T."/>
            <person name="Beckman K.B."/>
            <person name="Gohl D.M."/>
        </authorList>
    </citation>
    <scope>NUCLEOTIDE SEQUENCE</scope>
    <source>
        <strain evidence="1">Duluth1</strain>
        <tissue evidence="1">Whole animal</tissue>
    </source>
</reference>
<keyword evidence="2" id="KW-1185">Reference proteome</keyword>
<dbReference type="EMBL" id="JAIWYP010000007">
    <property type="protein sequence ID" value="KAH3802736.1"/>
    <property type="molecule type" value="Genomic_DNA"/>
</dbReference>
<protein>
    <submittedName>
        <fullName evidence="1">Uncharacterized protein</fullName>
    </submittedName>
</protein>
<reference evidence="1" key="2">
    <citation type="submission" date="2020-11" db="EMBL/GenBank/DDBJ databases">
        <authorList>
            <person name="McCartney M.A."/>
            <person name="Auch B."/>
            <person name="Kono T."/>
            <person name="Mallez S."/>
            <person name="Becker A."/>
            <person name="Gohl D.M."/>
            <person name="Silverstein K.A.T."/>
            <person name="Koren S."/>
            <person name="Bechman K.B."/>
            <person name="Herman A."/>
            <person name="Abrahante J.E."/>
            <person name="Garbe J."/>
        </authorList>
    </citation>
    <scope>NUCLEOTIDE SEQUENCE</scope>
    <source>
        <strain evidence="1">Duluth1</strain>
        <tissue evidence="1">Whole animal</tissue>
    </source>
</reference>
<comment type="caution">
    <text evidence="1">The sequence shown here is derived from an EMBL/GenBank/DDBJ whole genome shotgun (WGS) entry which is preliminary data.</text>
</comment>
<accession>A0A9D4FTK1</accession>
<dbReference type="Proteomes" id="UP000828390">
    <property type="component" value="Unassembled WGS sequence"/>
</dbReference>
<organism evidence="1 2">
    <name type="scientific">Dreissena polymorpha</name>
    <name type="common">Zebra mussel</name>
    <name type="synonym">Mytilus polymorpha</name>
    <dbReference type="NCBI Taxonomy" id="45954"/>
    <lineage>
        <taxon>Eukaryota</taxon>
        <taxon>Metazoa</taxon>
        <taxon>Spiralia</taxon>
        <taxon>Lophotrochozoa</taxon>
        <taxon>Mollusca</taxon>
        <taxon>Bivalvia</taxon>
        <taxon>Autobranchia</taxon>
        <taxon>Heteroconchia</taxon>
        <taxon>Euheterodonta</taxon>
        <taxon>Imparidentia</taxon>
        <taxon>Neoheterodontei</taxon>
        <taxon>Myida</taxon>
        <taxon>Dreissenoidea</taxon>
        <taxon>Dreissenidae</taxon>
        <taxon>Dreissena</taxon>
    </lineage>
</organism>
<evidence type="ECO:0000313" key="1">
    <source>
        <dbReference type="EMBL" id="KAH3802736.1"/>
    </source>
</evidence>
<name>A0A9D4FTK1_DREPO</name>
<gene>
    <name evidence="1" type="ORF">DPMN_156416</name>
</gene>
<proteinExistence type="predicted"/>